<sequence>MMSTYKLSFVLGKFKTTQVNNSLRMWSTKTAIDYEENFMRIGQKTWNILEDITGISSNEQFLEKLDFVIIPRSSDLSRYMNGIYPSYNWELCIVNEGDLKEKTYTEALPNLLTYQWFINSIAPDNFHFQSFEHGLSVYIPTFIADKLLSPNLVSEGIPIDKGKKNIGFQFTVQMKIIWTLTILLSLIE</sequence>
<dbReference type="InterPro" id="IPR027268">
    <property type="entry name" value="Peptidase_M4/M1_CTD_sf"/>
</dbReference>
<keyword evidence="2" id="KW-1185">Reference proteome</keyword>
<gene>
    <name evidence="1" type="ORF">KQX54_006982</name>
</gene>
<evidence type="ECO:0000313" key="1">
    <source>
        <dbReference type="EMBL" id="KAH0567147.1"/>
    </source>
</evidence>
<accession>A0AAV7J7D2</accession>
<dbReference type="EMBL" id="JAHXZJ010000001">
    <property type="protein sequence ID" value="KAH0567147.1"/>
    <property type="molecule type" value="Genomic_DNA"/>
</dbReference>
<name>A0AAV7J7D2_COTGL</name>
<evidence type="ECO:0000313" key="2">
    <source>
        <dbReference type="Proteomes" id="UP000826195"/>
    </source>
</evidence>
<dbReference type="AlphaFoldDB" id="A0AAV7J7D2"/>
<organism evidence="1 2">
    <name type="scientific">Cotesia glomerata</name>
    <name type="common">Lepidopteran parasitic wasp</name>
    <name type="synonym">Apanteles glomeratus</name>
    <dbReference type="NCBI Taxonomy" id="32391"/>
    <lineage>
        <taxon>Eukaryota</taxon>
        <taxon>Metazoa</taxon>
        <taxon>Ecdysozoa</taxon>
        <taxon>Arthropoda</taxon>
        <taxon>Hexapoda</taxon>
        <taxon>Insecta</taxon>
        <taxon>Pterygota</taxon>
        <taxon>Neoptera</taxon>
        <taxon>Endopterygota</taxon>
        <taxon>Hymenoptera</taxon>
        <taxon>Apocrita</taxon>
        <taxon>Ichneumonoidea</taxon>
        <taxon>Braconidae</taxon>
        <taxon>Microgastrinae</taxon>
        <taxon>Cotesia</taxon>
    </lineage>
</organism>
<proteinExistence type="predicted"/>
<comment type="caution">
    <text evidence="1">The sequence shown here is derived from an EMBL/GenBank/DDBJ whole genome shotgun (WGS) entry which is preliminary data.</text>
</comment>
<protein>
    <submittedName>
        <fullName evidence="1">Uncharacterized protein</fullName>
    </submittedName>
</protein>
<reference evidence="1 2" key="1">
    <citation type="journal article" date="2021" name="J. Hered.">
        <title>A chromosome-level genome assembly of the parasitoid wasp, Cotesia glomerata (Hymenoptera: Braconidae).</title>
        <authorList>
            <person name="Pinto B.J."/>
            <person name="Weis J.J."/>
            <person name="Gamble T."/>
            <person name="Ode P.J."/>
            <person name="Paul R."/>
            <person name="Zaspel J.M."/>
        </authorList>
    </citation>
    <scope>NUCLEOTIDE SEQUENCE [LARGE SCALE GENOMIC DNA]</scope>
    <source>
        <strain evidence="1">CgM1</strain>
    </source>
</reference>
<dbReference type="Gene3D" id="1.10.390.10">
    <property type="entry name" value="Neutral Protease Domain 2"/>
    <property type="match status" value="1"/>
</dbReference>
<dbReference type="Proteomes" id="UP000826195">
    <property type="component" value="Unassembled WGS sequence"/>
</dbReference>